<dbReference type="Pfam" id="PF02009">
    <property type="entry name" value="RIFIN"/>
    <property type="match status" value="1"/>
</dbReference>
<reference evidence="2 3" key="2">
    <citation type="submission" date="2013-02" db="EMBL/GenBank/DDBJ databases">
        <title>The Genome Sequence of Plasmodium falciparum Tanzania (2000708).</title>
        <authorList>
            <consortium name="The Broad Institute Genome Sequencing Platform"/>
            <consortium name="The Broad Institute Genome Sequencing Center for Infectious Disease"/>
            <person name="Neafsey D."/>
            <person name="Cheeseman I."/>
            <person name="Volkman S."/>
            <person name="Adams J."/>
            <person name="Walker B."/>
            <person name="Young S.K."/>
            <person name="Zeng Q."/>
            <person name="Gargeya S."/>
            <person name="Fitzgerald M."/>
            <person name="Haas B."/>
            <person name="Abouelleil A."/>
            <person name="Alvarado L."/>
            <person name="Arachchi H.M."/>
            <person name="Berlin A.M."/>
            <person name="Chapman S.B."/>
            <person name="Dewar J."/>
            <person name="Goldberg J."/>
            <person name="Griggs A."/>
            <person name="Gujja S."/>
            <person name="Hansen M."/>
            <person name="Howarth C."/>
            <person name="Imamovic A."/>
            <person name="Larimer J."/>
            <person name="McCowan C."/>
            <person name="Murphy C."/>
            <person name="Neiman D."/>
            <person name="Pearson M."/>
            <person name="Priest M."/>
            <person name="Roberts A."/>
            <person name="Saif S."/>
            <person name="Shea T."/>
            <person name="Sisk P."/>
            <person name="Sykes S."/>
            <person name="Wortman J."/>
            <person name="Nusbaum C."/>
            <person name="Birren B."/>
        </authorList>
    </citation>
    <scope>NUCLEOTIDE SEQUENCE [LARGE SCALE GENOMIC DNA]</scope>
    <source>
        <strain evidence="3">Tanzania (2000708)</strain>
    </source>
</reference>
<evidence type="ECO:0000256" key="1">
    <source>
        <dbReference type="SAM" id="SignalP"/>
    </source>
</evidence>
<organism evidence="2 3">
    <name type="scientific">Plasmodium falciparum Tanzania</name>
    <name type="common">2000708</name>
    <dbReference type="NCBI Taxonomy" id="1036725"/>
    <lineage>
        <taxon>Eukaryota</taxon>
        <taxon>Sar</taxon>
        <taxon>Alveolata</taxon>
        <taxon>Apicomplexa</taxon>
        <taxon>Aconoidasida</taxon>
        <taxon>Haemosporida</taxon>
        <taxon>Plasmodiidae</taxon>
        <taxon>Plasmodium</taxon>
        <taxon>Plasmodium (Laverania)</taxon>
    </lineage>
</organism>
<name>A0A024W2E0_PLAFA</name>
<sequence>MKVHYINILLFALPLNILAHNKNKPHIALHTPTKKPIKSHRTLCECELYTSIYDNDQEMKKLMEHFDRQTSQRFHEYILFKVYGM</sequence>
<proteinExistence type="predicted"/>
<gene>
    <name evidence="2" type="ORF">PFTANZ_04200</name>
</gene>
<evidence type="ECO:0000313" key="2">
    <source>
        <dbReference type="EMBL" id="ETW35099.1"/>
    </source>
</evidence>
<dbReference type="EMBL" id="KI926491">
    <property type="protein sequence ID" value="ETW35099.1"/>
    <property type="molecule type" value="Genomic_DNA"/>
</dbReference>
<dbReference type="Proteomes" id="UP000030708">
    <property type="component" value="Unassembled WGS sequence"/>
</dbReference>
<dbReference type="InterPro" id="IPR006373">
    <property type="entry name" value="VSA_Rifin"/>
</dbReference>
<evidence type="ECO:0000313" key="3">
    <source>
        <dbReference type="Proteomes" id="UP000030708"/>
    </source>
</evidence>
<accession>A0A024W2E0</accession>
<keyword evidence="1" id="KW-0732">Signal</keyword>
<protein>
    <submittedName>
        <fullName evidence="2">Uncharacterized protein</fullName>
    </submittedName>
</protein>
<dbReference type="OrthoDB" id="379020at2759"/>
<dbReference type="AlphaFoldDB" id="A0A024W2E0"/>
<reference evidence="2 3" key="1">
    <citation type="submission" date="2013-02" db="EMBL/GenBank/DDBJ databases">
        <title>The Genome Annotation of Plasmodium falciparum Tanzania (2000708).</title>
        <authorList>
            <consortium name="The Broad Institute Genome Sequencing Platform"/>
            <consortium name="The Broad Institute Genome Sequencing Center for Infectious Disease"/>
            <person name="Neafsey D."/>
            <person name="Hoffman S."/>
            <person name="Volkman S."/>
            <person name="Rosenthal P."/>
            <person name="Walker B."/>
            <person name="Young S.K."/>
            <person name="Zeng Q."/>
            <person name="Gargeya S."/>
            <person name="Fitzgerald M."/>
            <person name="Haas B."/>
            <person name="Abouelleil A."/>
            <person name="Allen A.W."/>
            <person name="Alvarado L."/>
            <person name="Arachchi H.M."/>
            <person name="Berlin A.M."/>
            <person name="Chapman S.B."/>
            <person name="Gainer-Dewar J."/>
            <person name="Goldberg J."/>
            <person name="Griggs A."/>
            <person name="Gujja S."/>
            <person name="Hansen M."/>
            <person name="Howarth C."/>
            <person name="Imamovic A."/>
            <person name="Ireland A."/>
            <person name="Larimer J."/>
            <person name="McCowan C."/>
            <person name="Murphy C."/>
            <person name="Pearson M."/>
            <person name="Poon T.W."/>
            <person name="Priest M."/>
            <person name="Roberts A."/>
            <person name="Saif S."/>
            <person name="Shea T."/>
            <person name="Sisk P."/>
            <person name="Sykes S."/>
            <person name="Wortman J."/>
            <person name="Nusbaum C."/>
            <person name="Birren B."/>
        </authorList>
    </citation>
    <scope>NUCLEOTIDE SEQUENCE [LARGE SCALE GENOMIC DNA]</scope>
    <source>
        <strain evidence="3">Tanzania (2000708)</strain>
    </source>
</reference>
<feature type="signal peptide" evidence="1">
    <location>
        <begin position="1"/>
        <end position="19"/>
    </location>
</feature>
<feature type="chain" id="PRO_5001539983" evidence="1">
    <location>
        <begin position="20"/>
        <end position="85"/>
    </location>
</feature>